<dbReference type="GO" id="GO:0000796">
    <property type="term" value="C:condensin complex"/>
    <property type="evidence" value="ECO:0007669"/>
    <property type="project" value="InterPro"/>
</dbReference>
<evidence type="ECO:0000256" key="7">
    <source>
        <dbReference type="ARBA" id="ARBA00022618"/>
    </source>
</evidence>
<keyword evidence="6" id="KW-0963">Cytoplasm</keyword>
<evidence type="ECO:0000256" key="8">
    <source>
        <dbReference type="ARBA" id="ARBA00022776"/>
    </source>
</evidence>
<dbReference type="InterPro" id="IPR022816">
    <property type="entry name" value="Condensin_barren_su2"/>
</dbReference>
<keyword evidence="10" id="KW-0131">Cell cycle</keyword>
<evidence type="ECO:0000256" key="6">
    <source>
        <dbReference type="ARBA" id="ARBA00022490"/>
    </source>
</evidence>
<dbReference type="GO" id="GO:0051301">
    <property type="term" value="P:cell division"/>
    <property type="evidence" value="ECO:0007669"/>
    <property type="project" value="UniProtKB-KW"/>
</dbReference>
<protein>
    <recommendedName>
        <fullName evidence="4">Condensin complex subunit 2</fullName>
    </recommendedName>
</protein>
<dbReference type="GO" id="GO:0007076">
    <property type="term" value="P:mitotic chromosome condensation"/>
    <property type="evidence" value="ECO:0007669"/>
    <property type="project" value="InterPro"/>
</dbReference>
<dbReference type="EMBL" id="JAPWDV010000003">
    <property type="protein sequence ID" value="KAJ6217269.1"/>
    <property type="molecule type" value="Genomic_DNA"/>
</dbReference>
<evidence type="ECO:0000256" key="2">
    <source>
        <dbReference type="ARBA" id="ARBA00004496"/>
    </source>
</evidence>
<name>A0A9Q0RK01_BLOTA</name>
<evidence type="ECO:0000256" key="4">
    <source>
        <dbReference type="ARBA" id="ARBA00016065"/>
    </source>
</evidence>
<keyword evidence="9" id="KW-0226">DNA condensation</keyword>
<comment type="subcellular location">
    <subcellularLocation>
        <location evidence="1">Chromosome</location>
    </subcellularLocation>
    <subcellularLocation>
        <location evidence="2">Cytoplasm</location>
    </subcellularLocation>
</comment>
<reference evidence="11" key="1">
    <citation type="submission" date="2022-12" db="EMBL/GenBank/DDBJ databases">
        <title>Genome assemblies of Blomia tropicalis.</title>
        <authorList>
            <person name="Cui Y."/>
        </authorList>
    </citation>
    <scope>NUCLEOTIDE SEQUENCE</scope>
    <source>
        <tissue evidence="11">Adult mites</tissue>
    </source>
</reference>
<evidence type="ECO:0000256" key="10">
    <source>
        <dbReference type="ARBA" id="ARBA00023306"/>
    </source>
</evidence>
<comment type="similarity">
    <text evidence="3">Belongs to the CND2 (condensin subunit 2) family.</text>
</comment>
<evidence type="ECO:0000313" key="12">
    <source>
        <dbReference type="Proteomes" id="UP001142055"/>
    </source>
</evidence>
<dbReference type="GO" id="GO:0003682">
    <property type="term" value="F:chromatin binding"/>
    <property type="evidence" value="ECO:0007669"/>
    <property type="project" value="TreeGrafter"/>
</dbReference>
<evidence type="ECO:0000256" key="1">
    <source>
        <dbReference type="ARBA" id="ARBA00004286"/>
    </source>
</evidence>
<evidence type="ECO:0000256" key="5">
    <source>
        <dbReference type="ARBA" id="ARBA00022454"/>
    </source>
</evidence>
<keyword evidence="7" id="KW-0132">Cell division</keyword>
<comment type="caution">
    <text evidence="11">The sequence shown here is derived from an EMBL/GenBank/DDBJ whole genome shotgun (WGS) entry which is preliminary data.</text>
</comment>
<proteinExistence type="inferred from homology"/>
<dbReference type="GO" id="GO:0005737">
    <property type="term" value="C:cytoplasm"/>
    <property type="evidence" value="ECO:0007669"/>
    <property type="project" value="UniProtKB-SubCell"/>
</dbReference>
<keyword evidence="5" id="KW-0158">Chromosome</keyword>
<gene>
    <name evidence="11" type="ORF">RDWZM_008426</name>
</gene>
<dbReference type="PANTHER" id="PTHR13108">
    <property type="entry name" value="CONDENSIN COMPLEX SUBUNIT 2"/>
    <property type="match status" value="1"/>
</dbReference>
<evidence type="ECO:0000256" key="9">
    <source>
        <dbReference type="ARBA" id="ARBA00023067"/>
    </source>
</evidence>
<dbReference type="PANTHER" id="PTHR13108:SF9">
    <property type="entry name" value="CONDENSIN COMPLEX SUBUNIT 2"/>
    <property type="match status" value="1"/>
</dbReference>
<evidence type="ECO:0000256" key="3">
    <source>
        <dbReference type="ARBA" id="ARBA00009471"/>
    </source>
</evidence>
<dbReference type="AlphaFoldDB" id="A0A9Q0RK01"/>
<accession>A0A9Q0RK01</accession>
<dbReference type="Pfam" id="PF05786">
    <property type="entry name" value="Cnd2"/>
    <property type="match status" value="1"/>
</dbReference>
<organism evidence="11 12">
    <name type="scientific">Blomia tropicalis</name>
    <name type="common">Mite</name>
    <dbReference type="NCBI Taxonomy" id="40697"/>
    <lineage>
        <taxon>Eukaryota</taxon>
        <taxon>Metazoa</taxon>
        <taxon>Ecdysozoa</taxon>
        <taxon>Arthropoda</taxon>
        <taxon>Chelicerata</taxon>
        <taxon>Arachnida</taxon>
        <taxon>Acari</taxon>
        <taxon>Acariformes</taxon>
        <taxon>Sarcoptiformes</taxon>
        <taxon>Astigmata</taxon>
        <taxon>Glycyphagoidea</taxon>
        <taxon>Echimyopodidae</taxon>
        <taxon>Blomia</taxon>
    </lineage>
</organism>
<evidence type="ECO:0000313" key="11">
    <source>
        <dbReference type="EMBL" id="KAJ6217269.1"/>
    </source>
</evidence>
<keyword evidence="12" id="KW-1185">Reference proteome</keyword>
<sequence>MATNQQVKIDDIDEEFLEDDDNNKKIKRKKVKKRNNIIVSVDQFNSKFDTNIEIDPVFHKLSEAFDVGNVSSLLMANLKTDPNGVMLLDSKASLDFENNEPVKSTPLVIEDIDEINEVKEIYDSIETYNVTIDHRDDNHHLAPVHILVPAVVNIVINRILLSTIKSIRCVRTTTLVTRL</sequence>
<dbReference type="Proteomes" id="UP001142055">
    <property type="component" value="Chromosome 3"/>
</dbReference>
<keyword evidence="8" id="KW-0498">Mitosis</keyword>